<dbReference type="RefSeq" id="WP_188525670.1">
    <property type="nucleotide sequence ID" value="NZ_BMGI01000001.1"/>
</dbReference>
<dbReference type="Proteomes" id="UP000617355">
    <property type="component" value="Unassembled WGS sequence"/>
</dbReference>
<keyword evidence="2" id="KW-1185">Reference proteome</keyword>
<comment type="caution">
    <text evidence="1">The sequence shown here is derived from an EMBL/GenBank/DDBJ whole genome shotgun (WGS) entry which is preliminary data.</text>
</comment>
<evidence type="ECO:0000313" key="2">
    <source>
        <dbReference type="Proteomes" id="UP000617355"/>
    </source>
</evidence>
<proteinExistence type="predicted"/>
<evidence type="ECO:0000313" key="1">
    <source>
        <dbReference type="EMBL" id="GGD20356.1"/>
    </source>
</evidence>
<protein>
    <submittedName>
        <fullName evidence="1">Uncharacterized protein</fullName>
    </submittedName>
</protein>
<name>A0ABQ1Q9W8_9RHOB</name>
<accession>A0ABQ1Q9W8</accession>
<reference evidence="2" key="1">
    <citation type="journal article" date="2019" name="Int. J. Syst. Evol. Microbiol.">
        <title>The Global Catalogue of Microorganisms (GCM) 10K type strain sequencing project: providing services to taxonomists for standard genome sequencing and annotation.</title>
        <authorList>
            <consortium name="The Broad Institute Genomics Platform"/>
            <consortium name="The Broad Institute Genome Sequencing Center for Infectious Disease"/>
            <person name="Wu L."/>
            <person name="Ma J."/>
        </authorList>
    </citation>
    <scope>NUCLEOTIDE SEQUENCE [LARGE SCALE GENOMIC DNA]</scope>
    <source>
        <strain evidence="2">CGMCC 1.12922</strain>
    </source>
</reference>
<organism evidence="1 2">
    <name type="scientific">Sinisalibacter lacisalsi</name>
    <dbReference type="NCBI Taxonomy" id="1526570"/>
    <lineage>
        <taxon>Bacteria</taxon>
        <taxon>Pseudomonadati</taxon>
        <taxon>Pseudomonadota</taxon>
        <taxon>Alphaproteobacteria</taxon>
        <taxon>Rhodobacterales</taxon>
        <taxon>Roseobacteraceae</taxon>
        <taxon>Sinisalibacter</taxon>
    </lineage>
</organism>
<dbReference type="EMBL" id="BMGI01000001">
    <property type="protein sequence ID" value="GGD20356.1"/>
    <property type="molecule type" value="Genomic_DNA"/>
</dbReference>
<gene>
    <name evidence="1" type="ORF">GCM10011358_01160</name>
</gene>
<sequence>MREIEHIKARLAAEIDGFDPDSHGHGIGSWNRAILADFEASLIEPQFIEVNLAGGLTDWAWAVTRTNGAYRVLWLPWLDQFSLAVESRFGPVDINVHGNAIGCFSSV</sequence>